<keyword evidence="7" id="KW-1185">Reference proteome</keyword>
<dbReference type="GO" id="GO:0070006">
    <property type="term" value="F:metalloaminopeptidase activity"/>
    <property type="evidence" value="ECO:0007669"/>
    <property type="project" value="InterPro"/>
</dbReference>
<evidence type="ECO:0000259" key="5">
    <source>
        <dbReference type="PROSITE" id="PS00631"/>
    </source>
</evidence>
<name>L7JU68_TRAHO</name>
<dbReference type="Gene3D" id="3.40.220.10">
    <property type="entry name" value="Leucine Aminopeptidase, subunit E, domain 1"/>
    <property type="match status" value="1"/>
</dbReference>
<dbReference type="STRING" id="72359.L7JU68"/>
<dbReference type="InterPro" id="IPR011356">
    <property type="entry name" value="Leucine_aapep/pepB"/>
</dbReference>
<comment type="similarity">
    <text evidence="1">Belongs to the peptidase M17 family.</text>
</comment>
<evidence type="ECO:0000256" key="3">
    <source>
        <dbReference type="ARBA" id="ARBA00022670"/>
    </source>
</evidence>
<keyword evidence="3" id="KW-0645">Protease</keyword>
<dbReference type="Proteomes" id="UP000011185">
    <property type="component" value="Unassembled WGS sequence"/>
</dbReference>
<dbReference type="Gene3D" id="3.40.630.10">
    <property type="entry name" value="Zn peptidases"/>
    <property type="match status" value="1"/>
</dbReference>
<reference evidence="6 7" key="1">
    <citation type="journal article" date="2012" name="PLoS Pathog.">
        <title>The genome of the obligate intracellular parasite Trachipleistophora hominis: new insights into microsporidian genome dynamics and reductive evolution.</title>
        <authorList>
            <person name="Heinz E."/>
            <person name="Williams T.A."/>
            <person name="Nakjang S."/>
            <person name="Noel C.J."/>
            <person name="Swan D.C."/>
            <person name="Goldberg A.V."/>
            <person name="Harris S.R."/>
            <person name="Weinmaier T."/>
            <person name="Markert S."/>
            <person name="Becher D."/>
            <person name="Bernhardt J."/>
            <person name="Dagan T."/>
            <person name="Hacker C."/>
            <person name="Lucocq J.M."/>
            <person name="Schweder T."/>
            <person name="Rattei T."/>
            <person name="Hall N."/>
            <person name="Hirt R.P."/>
            <person name="Embley T.M."/>
        </authorList>
    </citation>
    <scope>NUCLEOTIDE SEQUENCE [LARGE SCALE GENOMIC DNA]</scope>
</reference>
<dbReference type="CDD" id="cd00433">
    <property type="entry name" value="Peptidase_M17"/>
    <property type="match status" value="1"/>
</dbReference>
<dbReference type="OMA" id="GRPCAML"/>
<dbReference type="EC" id="3.4.11.1" evidence="6"/>
<proteinExistence type="inferred from homology"/>
<gene>
    <name evidence="6" type="ORF">THOM_2211</name>
</gene>
<protein>
    <submittedName>
        <fullName evidence="6">Putative aminopeptidase of the M17 family</fullName>
        <ecNumber evidence="6">3.4.11.1</ecNumber>
        <ecNumber evidence="6">3.4.11.5</ecNumber>
    </submittedName>
</protein>
<dbReference type="AlphaFoldDB" id="L7JU68"/>
<keyword evidence="4 6" id="KW-0378">Hydrolase</keyword>
<feature type="domain" description="Cytosol aminopeptidase" evidence="5">
    <location>
        <begin position="350"/>
        <end position="357"/>
    </location>
</feature>
<dbReference type="OrthoDB" id="412814at2759"/>
<dbReference type="GO" id="GO:0005737">
    <property type="term" value="C:cytoplasm"/>
    <property type="evidence" value="ECO:0007669"/>
    <property type="project" value="InterPro"/>
</dbReference>
<dbReference type="SUPFAM" id="SSF53187">
    <property type="entry name" value="Zn-dependent exopeptidases"/>
    <property type="match status" value="2"/>
</dbReference>
<evidence type="ECO:0000256" key="4">
    <source>
        <dbReference type="ARBA" id="ARBA00022801"/>
    </source>
</evidence>
<evidence type="ECO:0000256" key="1">
    <source>
        <dbReference type="ARBA" id="ARBA00009528"/>
    </source>
</evidence>
<dbReference type="PROSITE" id="PS00631">
    <property type="entry name" value="CYTOSOL_AP"/>
    <property type="match status" value="1"/>
</dbReference>
<keyword evidence="2 6" id="KW-0031">Aminopeptidase</keyword>
<sequence>MSPLKMLLDWKRIYTNEQKDDKPFTMVFYEKKEENYTVLFSTVDSSFLALTKAGAKDDTRIDVCQKMVYCAVEAPTYGNIRKAAALALKEMKKYGVENVRIDCGEFKEAAADGVLLAGFKYDFTVTKKNCVPCITNADSFRARAQNLARFLSLTPANLMTPTLFTEYVKDVIAHLNLTISTQIYDSRAIAEMKMNLFLSVAKGSAEEPKLAVLTYLGRDGNAGDKSSLDTCKTLRPTSADSLRINIGEESKSDVQTIADASEYDVVMVGKGITFDSGGISLKPSKGMEEMKADMMGGAVVFASVVAAAQMKLRVNVKVIIPLCENLPSGHASKPGDVIIGRNGKSVEINNTDAEGRLILADALNLAEDFRTKAIVCVSTLTGACVIALGNEYYGVYTDDDGLFERIRTAGYAVEDKGWRMPLDKKYMQCMESNVADMKNAGYKAGSCTAAIFLKQFVTMNSFVHLDIAGMLGTEDTSLFAGNITGRPCAMLVEFLKGLCD</sequence>
<dbReference type="FunCoup" id="L7JU68">
    <property type="interactions" value="90"/>
</dbReference>
<dbReference type="GO" id="GO:0006508">
    <property type="term" value="P:proteolysis"/>
    <property type="evidence" value="ECO:0007669"/>
    <property type="project" value="UniProtKB-KW"/>
</dbReference>
<evidence type="ECO:0000256" key="2">
    <source>
        <dbReference type="ARBA" id="ARBA00022438"/>
    </source>
</evidence>
<dbReference type="GO" id="GO:0030145">
    <property type="term" value="F:manganese ion binding"/>
    <property type="evidence" value="ECO:0007669"/>
    <property type="project" value="InterPro"/>
</dbReference>
<dbReference type="PANTHER" id="PTHR11963">
    <property type="entry name" value="LEUCINE AMINOPEPTIDASE-RELATED"/>
    <property type="match status" value="1"/>
</dbReference>
<dbReference type="SUPFAM" id="SSF52949">
    <property type="entry name" value="Macro domain-like"/>
    <property type="match status" value="1"/>
</dbReference>
<dbReference type="InterPro" id="IPR000819">
    <property type="entry name" value="Peptidase_M17_C"/>
</dbReference>
<evidence type="ECO:0000313" key="7">
    <source>
        <dbReference type="Proteomes" id="UP000011185"/>
    </source>
</evidence>
<dbReference type="PRINTS" id="PR00481">
    <property type="entry name" value="LAMNOPPTDASE"/>
</dbReference>
<dbReference type="EC" id="3.4.11.5" evidence="6"/>
<dbReference type="EMBL" id="JH994015">
    <property type="protein sequence ID" value="ELQ74850.1"/>
    <property type="molecule type" value="Genomic_DNA"/>
</dbReference>
<dbReference type="Pfam" id="PF00883">
    <property type="entry name" value="Peptidase_M17"/>
    <property type="match status" value="2"/>
</dbReference>
<dbReference type="InParanoid" id="L7JU68"/>
<dbReference type="HOGENOM" id="CLU_013734_0_1_1"/>
<dbReference type="PANTHER" id="PTHR11963:SF23">
    <property type="entry name" value="CYTOSOL AMINOPEPTIDASE"/>
    <property type="match status" value="1"/>
</dbReference>
<evidence type="ECO:0000313" key="6">
    <source>
        <dbReference type="EMBL" id="ELQ74850.1"/>
    </source>
</evidence>
<dbReference type="VEuPathDB" id="MicrosporidiaDB:THOM_2211"/>
<dbReference type="InterPro" id="IPR043472">
    <property type="entry name" value="Macro_dom-like"/>
</dbReference>
<organism evidence="6 7">
    <name type="scientific">Trachipleistophora hominis</name>
    <name type="common">Microsporidian parasite</name>
    <dbReference type="NCBI Taxonomy" id="72359"/>
    <lineage>
        <taxon>Eukaryota</taxon>
        <taxon>Fungi</taxon>
        <taxon>Fungi incertae sedis</taxon>
        <taxon>Microsporidia</taxon>
        <taxon>Pleistophoridae</taxon>
        <taxon>Trachipleistophora</taxon>
    </lineage>
</organism>
<accession>L7JU68</accession>